<keyword evidence="1" id="KW-0812">Transmembrane</keyword>
<dbReference type="EMBL" id="LGAV01000002">
    <property type="protein sequence ID" value="KOS15455.1"/>
    <property type="molecule type" value="Genomic_DNA"/>
</dbReference>
<gene>
    <name evidence="2" type="ORF">Malapachy_2729</name>
</gene>
<dbReference type="RefSeq" id="XP_017993087.1">
    <property type="nucleotide sequence ID" value="XM_018137217.1"/>
</dbReference>
<keyword evidence="3" id="KW-1185">Reference proteome</keyword>
<dbReference type="Proteomes" id="UP000037751">
    <property type="component" value="Unassembled WGS sequence"/>
</dbReference>
<evidence type="ECO:0000313" key="3">
    <source>
        <dbReference type="Proteomes" id="UP000037751"/>
    </source>
</evidence>
<organism evidence="2 3">
    <name type="scientific">Malassezia pachydermatis</name>
    <dbReference type="NCBI Taxonomy" id="77020"/>
    <lineage>
        <taxon>Eukaryota</taxon>
        <taxon>Fungi</taxon>
        <taxon>Dikarya</taxon>
        <taxon>Basidiomycota</taxon>
        <taxon>Ustilaginomycotina</taxon>
        <taxon>Malasseziomycetes</taxon>
        <taxon>Malasseziales</taxon>
        <taxon>Malasseziaceae</taxon>
        <taxon>Malassezia</taxon>
    </lineage>
</organism>
<protein>
    <recommendedName>
        <fullName evidence="4">Transmembrane protein</fullName>
    </recommendedName>
</protein>
<evidence type="ECO:0008006" key="4">
    <source>
        <dbReference type="Google" id="ProtNLM"/>
    </source>
</evidence>
<sequence length="159" mass="17492">MSSSAPPSLSVFNVFWLLHVIVEMPVALLAFFKPQDFPLAGLNDTTVLIMRLLATMLLTSCLASLLCFGLPDYLPGKRAFAMHLLLFHGFISAIFLQVRDGIIFFELPKFVLELIPAAAQVKNTVWIAATHGLVSFVAVLWWQATLPLVKAVTAHAKAE</sequence>
<proteinExistence type="predicted"/>
<keyword evidence="1" id="KW-1133">Transmembrane helix</keyword>
<dbReference type="OrthoDB" id="2550823at2759"/>
<keyword evidence="1" id="KW-0472">Membrane</keyword>
<name>A0A0M9VQK2_9BASI</name>
<feature type="transmembrane region" description="Helical" evidence="1">
    <location>
        <begin position="12"/>
        <end position="32"/>
    </location>
</feature>
<feature type="transmembrane region" description="Helical" evidence="1">
    <location>
        <begin position="125"/>
        <end position="142"/>
    </location>
</feature>
<evidence type="ECO:0000256" key="1">
    <source>
        <dbReference type="SAM" id="Phobius"/>
    </source>
</evidence>
<feature type="transmembrane region" description="Helical" evidence="1">
    <location>
        <begin position="85"/>
        <end position="105"/>
    </location>
</feature>
<comment type="caution">
    <text evidence="2">The sequence shown here is derived from an EMBL/GenBank/DDBJ whole genome shotgun (WGS) entry which is preliminary data.</text>
</comment>
<evidence type="ECO:0000313" key="2">
    <source>
        <dbReference type="EMBL" id="KOS15455.1"/>
    </source>
</evidence>
<reference evidence="2 3" key="1">
    <citation type="submission" date="2015-07" db="EMBL/GenBank/DDBJ databases">
        <title>Draft Genome Sequence of Malassezia furfur CBS1878 and Malassezia pachydermatis CBS1879.</title>
        <authorList>
            <person name="Triana S."/>
            <person name="Ohm R."/>
            <person name="Gonzalez A."/>
            <person name="DeCock H."/>
            <person name="Restrepo S."/>
            <person name="Celis A."/>
        </authorList>
    </citation>
    <scope>NUCLEOTIDE SEQUENCE [LARGE SCALE GENOMIC DNA]</scope>
    <source>
        <strain evidence="2 3">CBS 1879</strain>
    </source>
</reference>
<dbReference type="STRING" id="77020.A0A0M9VQK2"/>
<dbReference type="GeneID" id="28729092"/>
<accession>A0A0M9VQK2</accession>
<feature type="transmembrane region" description="Helical" evidence="1">
    <location>
        <begin position="52"/>
        <end position="73"/>
    </location>
</feature>
<dbReference type="AlphaFoldDB" id="A0A0M9VQK2"/>
<dbReference type="VEuPathDB" id="FungiDB:Malapachy_2729"/>